<organism evidence="3 4">
    <name type="scientific">Trichosporon asahii var. asahii (strain ATCC 90039 / CBS 2479 / JCM 2466 / KCTC 7840 / NBRC 103889/ NCYC 2677 / UAMH 7654)</name>
    <name type="common">Yeast</name>
    <dbReference type="NCBI Taxonomy" id="1186058"/>
    <lineage>
        <taxon>Eukaryota</taxon>
        <taxon>Fungi</taxon>
        <taxon>Dikarya</taxon>
        <taxon>Basidiomycota</taxon>
        <taxon>Agaricomycotina</taxon>
        <taxon>Tremellomycetes</taxon>
        <taxon>Trichosporonales</taxon>
        <taxon>Trichosporonaceae</taxon>
        <taxon>Trichosporon</taxon>
    </lineage>
</organism>
<evidence type="ECO:0000313" key="4">
    <source>
        <dbReference type="Proteomes" id="UP000002748"/>
    </source>
</evidence>
<dbReference type="HOGENOM" id="CLU_055175_0_0_1"/>
<protein>
    <recommendedName>
        <fullName evidence="2">F-box domain-containing protein</fullName>
    </recommendedName>
</protein>
<dbReference type="SUPFAM" id="SSF81383">
    <property type="entry name" value="F-box domain"/>
    <property type="match status" value="1"/>
</dbReference>
<dbReference type="KEGG" id="tasa:A1Q1_03463"/>
<evidence type="ECO:0000256" key="1">
    <source>
        <dbReference type="SAM" id="MobiDB-lite"/>
    </source>
</evidence>
<dbReference type="Proteomes" id="UP000002748">
    <property type="component" value="Unassembled WGS sequence"/>
</dbReference>
<gene>
    <name evidence="3" type="ORF">A1Q1_03463</name>
</gene>
<dbReference type="CDD" id="cd09917">
    <property type="entry name" value="F-box_SF"/>
    <property type="match status" value="1"/>
</dbReference>
<dbReference type="PROSITE" id="PS50181">
    <property type="entry name" value="FBOX"/>
    <property type="match status" value="1"/>
</dbReference>
<dbReference type="InterPro" id="IPR036047">
    <property type="entry name" value="F-box-like_dom_sf"/>
</dbReference>
<proteinExistence type="predicted"/>
<feature type="domain" description="F-box" evidence="2">
    <location>
        <begin position="1"/>
        <end position="43"/>
    </location>
</feature>
<dbReference type="RefSeq" id="XP_014178736.1">
    <property type="nucleotide sequence ID" value="XM_014323261.1"/>
</dbReference>
<dbReference type="AlphaFoldDB" id="J5SV23"/>
<evidence type="ECO:0000259" key="2">
    <source>
        <dbReference type="PROSITE" id="PS50181"/>
    </source>
</evidence>
<dbReference type="InterPro" id="IPR001810">
    <property type="entry name" value="F-box_dom"/>
</dbReference>
<dbReference type="GeneID" id="25986976"/>
<feature type="compositionally biased region" description="Low complexity" evidence="1">
    <location>
        <begin position="422"/>
        <end position="438"/>
    </location>
</feature>
<evidence type="ECO:0000313" key="3">
    <source>
        <dbReference type="EMBL" id="EJT47686.1"/>
    </source>
</evidence>
<feature type="region of interest" description="Disordered" evidence="1">
    <location>
        <begin position="414"/>
        <end position="447"/>
    </location>
</feature>
<name>J5SV23_TRIAS</name>
<dbReference type="Pfam" id="PF12937">
    <property type="entry name" value="F-box-like"/>
    <property type="match status" value="1"/>
</dbReference>
<dbReference type="EMBL" id="ALBS01000233">
    <property type="protein sequence ID" value="EJT47686.1"/>
    <property type="molecule type" value="Genomic_DNA"/>
</dbReference>
<sequence>MLQLPVELKLVILRQLPSEDLFTLLSVSKQFKALVHPVFYERLAFTKAGFAFAHAPNPYPFLSIPNLKGQLSVSDEEREAIMKGIRQITVAPHDHAGCTGWQTIQTSHLPARAEVLKIELAYPYRDGMACCHKPDICGVCPEYDDDDEDHIHPHLLCGFIAALANVRAKKIVIKNYPVLLNGASRLVSLPKLAEDASEMVIVLKPHTLEDTSYREGPYFADLCPDGDKYLGASALMNMIPAGVKHLTIVFYTPYSSAEWAPYCKHYEYDWYQDGCVTPCPCGGGCHGGGMSFGDDMLQQSCWQSAFWIDLASGMAASKAHITIVNYSAIIPDGLDRYEALRALDKGKRSTVRKTILRQLRKAHASQEEYEARAADIAFVSMESWIRSGAWEDVFGRKEINRWLARIEKLTSKAKSSPATMSAVPTTVPTVKPTGTATASLSAAPADD</sequence>
<reference evidence="3 4" key="1">
    <citation type="journal article" date="2012" name="Eukaryot. Cell">
        <title>Draft genome sequence of CBS 2479, the standard type strain of Trichosporon asahii.</title>
        <authorList>
            <person name="Yang R.Y."/>
            <person name="Li H.T."/>
            <person name="Zhu H."/>
            <person name="Zhou G.P."/>
            <person name="Wang M."/>
            <person name="Wang L."/>
        </authorList>
    </citation>
    <scope>NUCLEOTIDE SEQUENCE [LARGE SCALE GENOMIC DNA]</scope>
    <source>
        <strain evidence="4">ATCC 90039 / CBS 2479 / JCM 2466 / KCTC 7840 / NCYC 2677 / UAMH 7654</strain>
    </source>
</reference>
<dbReference type="VEuPathDB" id="FungiDB:A1Q1_03463"/>
<accession>J5SV23</accession>
<comment type="caution">
    <text evidence="3">The sequence shown here is derived from an EMBL/GenBank/DDBJ whole genome shotgun (WGS) entry which is preliminary data.</text>
</comment>